<feature type="signal peptide" evidence="2">
    <location>
        <begin position="1"/>
        <end position="21"/>
    </location>
</feature>
<accession>A0A1Q2LGS7</accession>
<reference evidence="3 4" key="1">
    <citation type="submission" date="2017-02" db="EMBL/GenBank/DDBJ databases">
        <title>Whole genome sequencing of Helicobacter bilis strain AAQJH.</title>
        <authorList>
            <person name="Conlan S."/>
            <person name="Thomas P.J."/>
            <person name="Mullikin J."/>
            <person name="Palmore T.N."/>
            <person name="Frank K.M."/>
            <person name="Segre J.A."/>
        </authorList>
    </citation>
    <scope>NUCLEOTIDE SEQUENCE [LARGE SCALE GENOMIC DNA]</scope>
    <source>
        <strain evidence="3 4">AAQJH</strain>
    </source>
</reference>
<dbReference type="KEGG" id="hbl:XJ32_02405"/>
<evidence type="ECO:0000313" key="4">
    <source>
        <dbReference type="Proteomes" id="UP000188298"/>
    </source>
</evidence>
<evidence type="ECO:0000313" key="3">
    <source>
        <dbReference type="EMBL" id="AQQ59152.1"/>
    </source>
</evidence>
<dbReference type="RefSeq" id="WP_077388236.1">
    <property type="nucleotide sequence ID" value="NZ_CP019645.1"/>
</dbReference>
<dbReference type="Proteomes" id="UP000188298">
    <property type="component" value="Chromosome"/>
</dbReference>
<feature type="chain" id="PRO_5010282767" evidence="2">
    <location>
        <begin position="22"/>
        <end position="435"/>
    </location>
</feature>
<protein>
    <submittedName>
        <fullName evidence="3">Uncharacterized protein</fullName>
    </submittedName>
</protein>
<organism evidence="3 4">
    <name type="scientific">Helicobacter bilis</name>
    <dbReference type="NCBI Taxonomy" id="37372"/>
    <lineage>
        <taxon>Bacteria</taxon>
        <taxon>Pseudomonadati</taxon>
        <taxon>Campylobacterota</taxon>
        <taxon>Epsilonproteobacteria</taxon>
        <taxon>Campylobacterales</taxon>
        <taxon>Helicobacteraceae</taxon>
        <taxon>Helicobacter</taxon>
    </lineage>
</organism>
<dbReference type="EMBL" id="CP019645">
    <property type="protein sequence ID" value="AQQ59152.1"/>
    <property type="molecule type" value="Genomic_DNA"/>
</dbReference>
<keyword evidence="1" id="KW-0175">Coiled coil</keyword>
<feature type="coiled-coil region" evidence="1">
    <location>
        <begin position="227"/>
        <end position="262"/>
    </location>
</feature>
<evidence type="ECO:0000256" key="1">
    <source>
        <dbReference type="SAM" id="Coils"/>
    </source>
</evidence>
<gene>
    <name evidence="3" type="ORF">XJ32_02405</name>
</gene>
<dbReference type="AlphaFoldDB" id="A0A1Q2LGS7"/>
<evidence type="ECO:0000256" key="2">
    <source>
        <dbReference type="SAM" id="SignalP"/>
    </source>
</evidence>
<name>A0A1Q2LGS7_9HELI</name>
<feature type="coiled-coil region" evidence="1">
    <location>
        <begin position="165"/>
        <end position="192"/>
    </location>
</feature>
<keyword evidence="2" id="KW-0732">Signal</keyword>
<proteinExistence type="predicted"/>
<sequence>MLKKLITAGALSMAVCGVSFAKNGALDIMEWALQDAAKAGVAYHCAGDSVHATCYFKNVDSFLFQLKDMRADIWLSDNEVKREVSGNIAANFGEDLNQFIPKSFTCNSVSTLKDLQSNANGTCVIKADVATLHLESNTLVESKSFRYKTMPTLLVQYIAKVDEFSKEYDRIQTKYENDLEALQQEAADMLDDIDADIDMLRVSQRNTQHEYGCGCNSCRSQSQTYAIEKEIDRKQEIKEQIRKSYEDKYDKIQKQYEEEMQNFSDSVVAWLSQYNYTMQEARVYVRANKLAKSAFETFAKEYLAFNENIPLSKDERIERANEKKRITAQYYSSLEAGRAGGMTFVEQSPYLAPHLKKSLQKIVSDHAQLLDPNAKKRSVKILITPLDSTAMNLGDEAQKMINAYNKSRGHGLMKTFFDIVNKYEIKSVRVWPENN</sequence>